<dbReference type="PANTHER" id="PTHR43490">
    <property type="entry name" value="(+)-NEOMENTHOL DEHYDROGENASE"/>
    <property type="match status" value="1"/>
</dbReference>
<evidence type="ECO:0000256" key="4">
    <source>
        <dbReference type="SAM" id="Phobius"/>
    </source>
</evidence>
<comment type="similarity">
    <text evidence="1">Belongs to the short-chain dehydrogenases/reductases (SDR) family.</text>
</comment>
<evidence type="ECO:0000256" key="3">
    <source>
        <dbReference type="ARBA" id="ARBA00023002"/>
    </source>
</evidence>
<keyword evidence="3" id="KW-0560">Oxidoreductase</keyword>
<dbReference type="SUPFAM" id="SSF53474">
    <property type="entry name" value="alpha/beta-Hydrolases"/>
    <property type="match status" value="1"/>
</dbReference>
<dbReference type="Pfam" id="PF00106">
    <property type="entry name" value="adh_short"/>
    <property type="match status" value="1"/>
</dbReference>
<dbReference type="AlphaFoldDB" id="A0A1Q9C5W4"/>
<evidence type="ECO:0000256" key="1">
    <source>
        <dbReference type="ARBA" id="ARBA00006484"/>
    </source>
</evidence>
<keyword evidence="4" id="KW-1133">Transmembrane helix</keyword>
<feature type="transmembrane region" description="Helical" evidence="4">
    <location>
        <begin position="748"/>
        <end position="771"/>
    </location>
</feature>
<proteinExistence type="inferred from homology"/>
<dbReference type="InterPro" id="IPR029058">
    <property type="entry name" value="AB_hydrolase_fold"/>
</dbReference>
<keyword evidence="2" id="KW-0521">NADP</keyword>
<name>A0A1Q9C5W4_SYMMI</name>
<dbReference type="InterPro" id="IPR002347">
    <property type="entry name" value="SDR_fam"/>
</dbReference>
<feature type="transmembrane region" description="Helical" evidence="4">
    <location>
        <begin position="722"/>
        <end position="742"/>
    </location>
</feature>
<dbReference type="PRINTS" id="PR00081">
    <property type="entry name" value="GDHRDH"/>
</dbReference>
<gene>
    <name evidence="5" type="primary">SDR1</name>
    <name evidence="5" type="ORF">AK812_SmicGene41553</name>
</gene>
<sequence>MSLAPHRRILVTGANKGIGLAIVRKLLTDASDTFVYLGSRDRARGEDAVRSLIGSHPEWRERVELLLIDPTSEPSVAAARHRLEAGRIELYGIVNNAGCFMSFSEMLKLHLYGTKRVNDALVPLLTPIGGRIVNISSGGAPTCVAKCRDDRKALLSSSQLLWEQIDELAQEVEATLRSLPADADDTAVARATGISWGLDGYGFSKALLNSYTSWLQQHHPSLIVSCCNPGFIETDLSRSHAEQMGKTPAELGMLAVEQGAVVPCKLVLEDLGERGLYYGSDGKACGLAEVANAVAHKQAAYDMELAKHATHAALEMENTRRLVERYILGTDVLTISDVEPTAGQVEGGGPPNYSAYAYPLDSATWPTNYPVPEPATLDKEYLLPEKVPARDTLIIAGNFNSSEARPEFQAQVIFRSVTGSCRGQEQSRYFMTPRQMRFLGLSEDLREPEAELPMRGEGGYFAYQPIRRKRCVIELEVASGSGDGRTVKRQEFEALDHGAFMRHYEACCEGQIRPQEVVRRWGPDVLQIMEAQYAVQLQETAMANELYGEPLQAEELRAGAGIVPLPTSDDPGVAAASGVLGEPHGVGASTGMSTSGIPEGLSVTVDHQRAYVDHKHQQDMESKGQYCEAGLGTGSLCGRLSSRANRPGSAAGDELPLMRELPAHAVAYAWTRWRKEHVGSLVGSFGFLAPLVAGLPLRACWRILGWSQEPLLREIWRAPMRLVFAALLGGFVSASCYLWGALSGHSSGVRGFCLLACNILVFSLMAAYSFFRFRKATPPEGEDEDDEKEPSTSAAQSFKTVEVDGREVTLRVFTPAGGGGSKPAVVMVCGLLWFGEGILGFIGLNFNDAFGHALARNGLPCVQIHTPQRHIAHTR</sequence>
<feature type="non-terminal residue" evidence="5">
    <location>
        <position position="875"/>
    </location>
</feature>
<dbReference type="EMBL" id="LSRX01001632">
    <property type="protein sequence ID" value="OLP78286.1"/>
    <property type="molecule type" value="Genomic_DNA"/>
</dbReference>
<dbReference type="OrthoDB" id="1933717at2759"/>
<dbReference type="InterPro" id="IPR036291">
    <property type="entry name" value="NAD(P)-bd_dom_sf"/>
</dbReference>
<organism evidence="5 6">
    <name type="scientific">Symbiodinium microadriaticum</name>
    <name type="common">Dinoflagellate</name>
    <name type="synonym">Zooxanthella microadriatica</name>
    <dbReference type="NCBI Taxonomy" id="2951"/>
    <lineage>
        <taxon>Eukaryota</taxon>
        <taxon>Sar</taxon>
        <taxon>Alveolata</taxon>
        <taxon>Dinophyceae</taxon>
        <taxon>Suessiales</taxon>
        <taxon>Symbiodiniaceae</taxon>
        <taxon>Symbiodinium</taxon>
    </lineage>
</organism>
<dbReference type="SUPFAM" id="SSF51735">
    <property type="entry name" value="NAD(P)-binding Rossmann-fold domains"/>
    <property type="match status" value="1"/>
</dbReference>
<comment type="caution">
    <text evidence="5">The sequence shown here is derived from an EMBL/GenBank/DDBJ whole genome shotgun (WGS) entry which is preliminary data.</text>
</comment>
<keyword evidence="4" id="KW-0472">Membrane</keyword>
<protein>
    <submittedName>
        <fullName evidence="5">(+)-neomenthol dehydrogenase</fullName>
    </submittedName>
</protein>
<dbReference type="Gene3D" id="3.40.50.720">
    <property type="entry name" value="NAD(P)-binding Rossmann-like Domain"/>
    <property type="match status" value="1"/>
</dbReference>
<accession>A0A1Q9C5W4</accession>
<dbReference type="GO" id="GO:0016491">
    <property type="term" value="F:oxidoreductase activity"/>
    <property type="evidence" value="ECO:0007669"/>
    <property type="project" value="UniProtKB-KW"/>
</dbReference>
<dbReference type="PANTHER" id="PTHR43490:SF99">
    <property type="entry name" value="SHORT-CHAIN DEHYDROGENASE_REDUCTASE"/>
    <property type="match status" value="1"/>
</dbReference>
<keyword evidence="4" id="KW-0812">Transmembrane</keyword>
<dbReference type="Proteomes" id="UP000186817">
    <property type="component" value="Unassembled WGS sequence"/>
</dbReference>
<evidence type="ECO:0000313" key="6">
    <source>
        <dbReference type="Proteomes" id="UP000186817"/>
    </source>
</evidence>
<keyword evidence="6" id="KW-1185">Reference proteome</keyword>
<evidence type="ECO:0000313" key="5">
    <source>
        <dbReference type="EMBL" id="OLP78286.1"/>
    </source>
</evidence>
<dbReference type="GO" id="GO:0016020">
    <property type="term" value="C:membrane"/>
    <property type="evidence" value="ECO:0007669"/>
    <property type="project" value="TreeGrafter"/>
</dbReference>
<reference evidence="5 6" key="1">
    <citation type="submission" date="2016-02" db="EMBL/GenBank/DDBJ databases">
        <title>Genome analysis of coral dinoflagellate symbionts highlights evolutionary adaptations to a symbiotic lifestyle.</title>
        <authorList>
            <person name="Aranda M."/>
            <person name="Li Y."/>
            <person name="Liew Y.J."/>
            <person name="Baumgarten S."/>
            <person name="Simakov O."/>
            <person name="Wilson M."/>
            <person name="Piel J."/>
            <person name="Ashoor H."/>
            <person name="Bougouffa S."/>
            <person name="Bajic V.B."/>
            <person name="Ryu T."/>
            <person name="Ravasi T."/>
            <person name="Bayer T."/>
            <person name="Micklem G."/>
            <person name="Kim H."/>
            <person name="Bhak J."/>
            <person name="Lajeunesse T.C."/>
            <person name="Voolstra C.R."/>
        </authorList>
    </citation>
    <scope>NUCLEOTIDE SEQUENCE [LARGE SCALE GENOMIC DNA]</scope>
    <source>
        <strain evidence="5 6">CCMP2467</strain>
    </source>
</reference>
<evidence type="ECO:0000256" key="2">
    <source>
        <dbReference type="ARBA" id="ARBA00022857"/>
    </source>
</evidence>